<evidence type="ECO:0000313" key="1">
    <source>
        <dbReference type="EMBL" id="GGS18088.1"/>
    </source>
</evidence>
<reference evidence="1" key="1">
    <citation type="journal article" date="2014" name="Int. J. Syst. Evol. Microbiol.">
        <title>Complete genome sequence of Corynebacterium casei LMG S-19264T (=DSM 44701T), isolated from a smear-ripened cheese.</title>
        <authorList>
            <consortium name="US DOE Joint Genome Institute (JGI-PGF)"/>
            <person name="Walter F."/>
            <person name="Albersmeier A."/>
            <person name="Kalinowski J."/>
            <person name="Ruckert C."/>
        </authorList>
    </citation>
    <scope>NUCLEOTIDE SEQUENCE</scope>
    <source>
        <strain evidence="1">JCM 3276</strain>
    </source>
</reference>
<organism evidence="1 2">
    <name type="scientific">Actinokineospora fastidiosa</name>
    <dbReference type="NCBI Taxonomy" id="1816"/>
    <lineage>
        <taxon>Bacteria</taxon>
        <taxon>Bacillati</taxon>
        <taxon>Actinomycetota</taxon>
        <taxon>Actinomycetes</taxon>
        <taxon>Pseudonocardiales</taxon>
        <taxon>Pseudonocardiaceae</taxon>
        <taxon>Actinokineospora</taxon>
    </lineage>
</organism>
<dbReference type="Proteomes" id="UP000660680">
    <property type="component" value="Unassembled WGS sequence"/>
</dbReference>
<reference evidence="1" key="2">
    <citation type="submission" date="2020-09" db="EMBL/GenBank/DDBJ databases">
        <authorList>
            <person name="Sun Q."/>
            <person name="Ohkuma M."/>
        </authorList>
    </citation>
    <scope>NUCLEOTIDE SEQUENCE</scope>
    <source>
        <strain evidence="1">JCM 3276</strain>
    </source>
</reference>
<evidence type="ECO:0000313" key="2">
    <source>
        <dbReference type="Proteomes" id="UP000660680"/>
    </source>
</evidence>
<gene>
    <name evidence="1" type="ORF">GCM10010171_08260</name>
</gene>
<comment type="caution">
    <text evidence="1">The sequence shown here is derived from an EMBL/GenBank/DDBJ whole genome shotgun (WGS) entry which is preliminary data.</text>
</comment>
<protein>
    <submittedName>
        <fullName evidence="1">Uncharacterized protein</fullName>
    </submittedName>
</protein>
<sequence>MAARQAGRGLATRMSGAGRASVERGLAIGWAGAGSRVERAGPGQPARGRVWSVGQWGGFGEAVLVAVDLGVGGGQQVGAEDVG</sequence>
<dbReference type="EMBL" id="BMRB01000001">
    <property type="protein sequence ID" value="GGS18088.1"/>
    <property type="molecule type" value="Genomic_DNA"/>
</dbReference>
<dbReference type="AlphaFoldDB" id="A0A918L7Q3"/>
<keyword evidence="2" id="KW-1185">Reference proteome</keyword>
<proteinExistence type="predicted"/>
<name>A0A918L7Q3_9PSEU</name>
<accession>A0A918L7Q3</accession>